<keyword evidence="2" id="KW-1185">Reference proteome</keyword>
<protein>
    <submittedName>
        <fullName evidence="1">Uncharacterized protein</fullName>
    </submittedName>
</protein>
<accession>A0A6A6QIA7</accession>
<organism evidence="1 2">
    <name type="scientific">Lophium mytilinum</name>
    <dbReference type="NCBI Taxonomy" id="390894"/>
    <lineage>
        <taxon>Eukaryota</taxon>
        <taxon>Fungi</taxon>
        <taxon>Dikarya</taxon>
        <taxon>Ascomycota</taxon>
        <taxon>Pezizomycotina</taxon>
        <taxon>Dothideomycetes</taxon>
        <taxon>Pleosporomycetidae</taxon>
        <taxon>Mytilinidiales</taxon>
        <taxon>Mytilinidiaceae</taxon>
        <taxon>Lophium</taxon>
    </lineage>
</organism>
<gene>
    <name evidence="1" type="ORF">BU16DRAFT_129546</name>
</gene>
<evidence type="ECO:0000313" key="2">
    <source>
        <dbReference type="Proteomes" id="UP000799750"/>
    </source>
</evidence>
<dbReference type="EMBL" id="MU004195">
    <property type="protein sequence ID" value="KAF2491829.1"/>
    <property type="molecule type" value="Genomic_DNA"/>
</dbReference>
<dbReference type="AlphaFoldDB" id="A0A6A6QIA7"/>
<reference evidence="1" key="1">
    <citation type="journal article" date="2020" name="Stud. Mycol.">
        <title>101 Dothideomycetes genomes: a test case for predicting lifestyles and emergence of pathogens.</title>
        <authorList>
            <person name="Haridas S."/>
            <person name="Albert R."/>
            <person name="Binder M."/>
            <person name="Bloem J."/>
            <person name="Labutti K."/>
            <person name="Salamov A."/>
            <person name="Andreopoulos B."/>
            <person name="Baker S."/>
            <person name="Barry K."/>
            <person name="Bills G."/>
            <person name="Bluhm B."/>
            <person name="Cannon C."/>
            <person name="Castanera R."/>
            <person name="Culley D."/>
            <person name="Daum C."/>
            <person name="Ezra D."/>
            <person name="Gonzalez J."/>
            <person name="Henrissat B."/>
            <person name="Kuo A."/>
            <person name="Liang C."/>
            <person name="Lipzen A."/>
            <person name="Lutzoni F."/>
            <person name="Magnuson J."/>
            <person name="Mondo S."/>
            <person name="Nolan M."/>
            <person name="Ohm R."/>
            <person name="Pangilinan J."/>
            <person name="Park H.-J."/>
            <person name="Ramirez L."/>
            <person name="Alfaro M."/>
            <person name="Sun H."/>
            <person name="Tritt A."/>
            <person name="Yoshinaga Y."/>
            <person name="Zwiers L.-H."/>
            <person name="Turgeon B."/>
            <person name="Goodwin S."/>
            <person name="Spatafora J."/>
            <person name="Crous P."/>
            <person name="Grigoriev I."/>
        </authorList>
    </citation>
    <scope>NUCLEOTIDE SEQUENCE</scope>
    <source>
        <strain evidence="1">CBS 269.34</strain>
    </source>
</reference>
<proteinExistence type="predicted"/>
<sequence length="109" mass="12011">MDITDRLQTGQAALDAAKKVSKHLLEPDDSSSSESTLLSTFQSTFCIPPSPIEEDTVLLSRTSSPTKLNVNVLVTLSPTTLSPVEPSYLPSPYRLGRWFGSFRRAPRRC</sequence>
<name>A0A6A6QIA7_9PEZI</name>
<dbReference type="Proteomes" id="UP000799750">
    <property type="component" value="Unassembled WGS sequence"/>
</dbReference>
<evidence type="ECO:0000313" key="1">
    <source>
        <dbReference type="EMBL" id="KAF2491829.1"/>
    </source>
</evidence>